<feature type="transmembrane region" description="Helical" evidence="1">
    <location>
        <begin position="173"/>
        <end position="194"/>
    </location>
</feature>
<feature type="transmembrane region" description="Helical" evidence="1">
    <location>
        <begin position="88"/>
        <end position="106"/>
    </location>
</feature>
<feature type="transmembrane region" description="Helical" evidence="1">
    <location>
        <begin position="263"/>
        <end position="284"/>
    </location>
</feature>
<keyword evidence="1" id="KW-0812">Transmembrane</keyword>
<keyword evidence="1" id="KW-0472">Membrane</keyword>
<feature type="domain" description="DUF1206" evidence="2">
    <location>
        <begin position="220"/>
        <end position="289"/>
    </location>
</feature>
<feature type="domain" description="DUF1206" evidence="2">
    <location>
        <begin position="126"/>
        <end position="194"/>
    </location>
</feature>
<feature type="transmembrane region" description="Helical" evidence="1">
    <location>
        <begin position="222"/>
        <end position="243"/>
    </location>
</feature>
<feature type="domain" description="DUF1206" evidence="2">
    <location>
        <begin position="43"/>
        <end position="110"/>
    </location>
</feature>
<comment type="caution">
    <text evidence="3">The sequence shown here is derived from an EMBL/GenBank/DDBJ whole genome shotgun (WGS) entry which is preliminary data.</text>
</comment>
<proteinExistence type="predicted"/>
<evidence type="ECO:0000313" key="4">
    <source>
        <dbReference type="Proteomes" id="UP000647587"/>
    </source>
</evidence>
<organism evidence="3 4">
    <name type="scientific">Deinococcus malanensis</name>
    <dbReference type="NCBI Taxonomy" id="1706855"/>
    <lineage>
        <taxon>Bacteria</taxon>
        <taxon>Thermotogati</taxon>
        <taxon>Deinococcota</taxon>
        <taxon>Deinococci</taxon>
        <taxon>Deinococcales</taxon>
        <taxon>Deinococcaceae</taxon>
        <taxon>Deinococcus</taxon>
    </lineage>
</organism>
<evidence type="ECO:0000259" key="2">
    <source>
        <dbReference type="Pfam" id="PF06724"/>
    </source>
</evidence>
<dbReference type="Pfam" id="PF06724">
    <property type="entry name" value="DUF1206"/>
    <property type="match status" value="3"/>
</dbReference>
<protein>
    <submittedName>
        <fullName evidence="3">Membrane protein</fullName>
    </submittedName>
</protein>
<name>A0ABQ2ETJ9_9DEIO</name>
<evidence type="ECO:0000256" key="1">
    <source>
        <dbReference type="SAM" id="Phobius"/>
    </source>
</evidence>
<evidence type="ECO:0000313" key="3">
    <source>
        <dbReference type="EMBL" id="GGK25046.1"/>
    </source>
</evidence>
<keyword evidence="1" id="KW-1133">Transmembrane helix</keyword>
<sequence>MADLKQTGKRMAHGLEAGVHRAGAEVSGVTHQVAPGLEALARFGYASKGLVYGMVGLLALSVATGRGGATTDSQGALVRLQDLPGGPVLMWLLVVGLIGYAIWQLVRAFLDPEQQGKEAKGIVKRAGYFLSGVLNLGLALFAARLAMRGSAPRNQQSEAQAAGDVLALPGGQWLLGLLGLALLAIAANQLYSAAGAKFMKRMKFSGAAGHGEKLKRIGQIGVGARGTTVAIIGVFLLIAAWRNKAGMVPGVSEVLTWLREQPAGNFLLGVLALGTLCYGVWCGVQAMYRRIRVEGGAA</sequence>
<feature type="transmembrane region" description="Helical" evidence="1">
    <location>
        <begin position="50"/>
        <end position="68"/>
    </location>
</feature>
<accession>A0ABQ2ETJ9</accession>
<dbReference type="EMBL" id="BMPP01000006">
    <property type="protein sequence ID" value="GGK25046.1"/>
    <property type="molecule type" value="Genomic_DNA"/>
</dbReference>
<dbReference type="InterPro" id="IPR009597">
    <property type="entry name" value="DUF1206"/>
</dbReference>
<reference evidence="4" key="1">
    <citation type="journal article" date="2019" name="Int. J. Syst. Evol. Microbiol.">
        <title>The Global Catalogue of Microorganisms (GCM) 10K type strain sequencing project: providing services to taxonomists for standard genome sequencing and annotation.</title>
        <authorList>
            <consortium name="The Broad Institute Genomics Platform"/>
            <consortium name="The Broad Institute Genome Sequencing Center for Infectious Disease"/>
            <person name="Wu L."/>
            <person name="Ma J."/>
        </authorList>
    </citation>
    <scope>NUCLEOTIDE SEQUENCE [LARGE SCALE GENOMIC DNA]</scope>
    <source>
        <strain evidence="4">JCM 30331</strain>
    </source>
</reference>
<dbReference type="Proteomes" id="UP000647587">
    <property type="component" value="Unassembled WGS sequence"/>
</dbReference>
<dbReference type="RefSeq" id="WP_229780717.1">
    <property type="nucleotide sequence ID" value="NZ_BMPP01000006.1"/>
</dbReference>
<feature type="transmembrane region" description="Helical" evidence="1">
    <location>
        <begin position="127"/>
        <end position="147"/>
    </location>
</feature>
<keyword evidence="4" id="KW-1185">Reference proteome</keyword>
<gene>
    <name evidence="3" type="ORF">GCM10008955_18370</name>
</gene>